<dbReference type="Proteomes" id="UP000618795">
    <property type="component" value="Unassembled WGS sequence"/>
</dbReference>
<comment type="caution">
    <text evidence="1">The sequence shown here is derived from an EMBL/GenBank/DDBJ whole genome shotgun (WGS) entry which is preliminary data.</text>
</comment>
<evidence type="ECO:0000313" key="2">
    <source>
        <dbReference type="Proteomes" id="UP000618795"/>
    </source>
</evidence>
<reference evidence="1" key="1">
    <citation type="journal article" date="2014" name="Int. J. Syst. Evol. Microbiol.">
        <title>Complete genome sequence of Corynebacterium casei LMG S-19264T (=DSM 44701T), isolated from a smear-ripened cheese.</title>
        <authorList>
            <consortium name="US DOE Joint Genome Institute (JGI-PGF)"/>
            <person name="Walter F."/>
            <person name="Albersmeier A."/>
            <person name="Kalinowski J."/>
            <person name="Ruckert C."/>
        </authorList>
    </citation>
    <scope>NUCLEOTIDE SEQUENCE</scope>
    <source>
        <strain evidence="1">JCM 4369</strain>
    </source>
</reference>
<keyword evidence="2" id="KW-1185">Reference proteome</keyword>
<dbReference type="AlphaFoldDB" id="A0A918MBA9"/>
<dbReference type="EMBL" id="BMTD01000005">
    <property type="protein sequence ID" value="GGU91503.1"/>
    <property type="molecule type" value="Genomic_DNA"/>
</dbReference>
<dbReference type="RefSeq" id="WP_191873765.1">
    <property type="nucleotide sequence ID" value="NZ_BMTD01000005.1"/>
</dbReference>
<accession>A0A918MBA9</accession>
<name>A0A918MBA9_9ACTN</name>
<gene>
    <name evidence="1" type="ORF">GCM10010260_27370</name>
</gene>
<sequence>MRGSPAWGVLAWLIPGVRFWAPRGLLRDVGRASGSAGTGPDRADVLVNAWGRPGPGTWC</sequence>
<proteinExistence type="predicted"/>
<reference evidence="1" key="2">
    <citation type="submission" date="2020-09" db="EMBL/GenBank/DDBJ databases">
        <authorList>
            <person name="Sun Q."/>
            <person name="Ohkuma M."/>
        </authorList>
    </citation>
    <scope>NUCLEOTIDE SEQUENCE</scope>
    <source>
        <strain evidence="1">JCM 4369</strain>
    </source>
</reference>
<protein>
    <submittedName>
        <fullName evidence="1">Uncharacterized protein</fullName>
    </submittedName>
</protein>
<evidence type="ECO:0000313" key="1">
    <source>
        <dbReference type="EMBL" id="GGU91503.1"/>
    </source>
</evidence>
<organism evidence="1 2">
    <name type="scientific">Streptomyces filipinensis</name>
    <dbReference type="NCBI Taxonomy" id="66887"/>
    <lineage>
        <taxon>Bacteria</taxon>
        <taxon>Bacillati</taxon>
        <taxon>Actinomycetota</taxon>
        <taxon>Actinomycetes</taxon>
        <taxon>Kitasatosporales</taxon>
        <taxon>Streptomycetaceae</taxon>
        <taxon>Streptomyces</taxon>
    </lineage>
</organism>